<dbReference type="Gene3D" id="2.60.120.260">
    <property type="entry name" value="Galactose-binding domain-like"/>
    <property type="match status" value="1"/>
</dbReference>
<dbReference type="SUPFAM" id="SSF53474">
    <property type="entry name" value="alpha/beta-Hydrolases"/>
    <property type="match status" value="1"/>
</dbReference>
<dbReference type="InterPro" id="IPR013736">
    <property type="entry name" value="Xaa-Pro_dipept_C"/>
</dbReference>
<keyword evidence="4" id="KW-1185">Reference proteome</keyword>
<dbReference type="Pfam" id="PF08530">
    <property type="entry name" value="PepX_C"/>
    <property type="match status" value="1"/>
</dbReference>
<keyword evidence="1 3" id="KW-0378">Hydrolase</keyword>
<dbReference type="AlphaFoldDB" id="A0A9P9EXN2"/>
<gene>
    <name evidence="3" type="ORF">B0J13DRAFT_320379</name>
</gene>
<dbReference type="Gene3D" id="1.10.3020.20">
    <property type="match status" value="1"/>
</dbReference>
<dbReference type="OrthoDB" id="2578740at2759"/>
<organism evidence="3 4">
    <name type="scientific">Dactylonectria estremocensis</name>
    <dbReference type="NCBI Taxonomy" id="1079267"/>
    <lineage>
        <taxon>Eukaryota</taxon>
        <taxon>Fungi</taxon>
        <taxon>Dikarya</taxon>
        <taxon>Ascomycota</taxon>
        <taxon>Pezizomycotina</taxon>
        <taxon>Sordariomycetes</taxon>
        <taxon>Hypocreomycetidae</taxon>
        <taxon>Hypocreales</taxon>
        <taxon>Nectriaceae</taxon>
        <taxon>Dactylonectria</taxon>
    </lineage>
</organism>
<dbReference type="InterPro" id="IPR000383">
    <property type="entry name" value="Xaa-Pro-like_dom"/>
</dbReference>
<feature type="domain" description="Xaa-Pro dipeptidyl-peptidase C-terminal" evidence="2">
    <location>
        <begin position="342"/>
        <end position="612"/>
    </location>
</feature>
<evidence type="ECO:0000259" key="2">
    <source>
        <dbReference type="SMART" id="SM00939"/>
    </source>
</evidence>
<dbReference type="Proteomes" id="UP000717696">
    <property type="component" value="Unassembled WGS sequence"/>
</dbReference>
<dbReference type="InterPro" id="IPR005674">
    <property type="entry name" value="CocE/Ser_esterase"/>
</dbReference>
<dbReference type="SUPFAM" id="SSF49785">
    <property type="entry name" value="Galactose-binding domain-like"/>
    <property type="match status" value="1"/>
</dbReference>
<dbReference type="NCBIfam" id="TIGR00976">
    <property type="entry name" value="CocE_NonD"/>
    <property type="match status" value="1"/>
</dbReference>
<evidence type="ECO:0000256" key="1">
    <source>
        <dbReference type="ARBA" id="ARBA00022801"/>
    </source>
</evidence>
<evidence type="ECO:0000313" key="4">
    <source>
        <dbReference type="Proteomes" id="UP000717696"/>
    </source>
</evidence>
<dbReference type="PANTHER" id="PTHR43056">
    <property type="entry name" value="PEPTIDASE S9 PROLYL OLIGOPEPTIDASE"/>
    <property type="match status" value="1"/>
</dbReference>
<dbReference type="InterPro" id="IPR008979">
    <property type="entry name" value="Galactose-bd-like_sf"/>
</dbReference>
<dbReference type="EMBL" id="JAGMUU010000008">
    <property type="protein sequence ID" value="KAH7147174.1"/>
    <property type="molecule type" value="Genomic_DNA"/>
</dbReference>
<dbReference type="InterPro" id="IPR050585">
    <property type="entry name" value="Xaa-Pro_dipeptidyl-ppase/CocE"/>
</dbReference>
<proteinExistence type="predicted"/>
<dbReference type="PANTHER" id="PTHR43056:SF10">
    <property type="entry name" value="COCE_NOND FAMILY, PUTATIVE (AFU_ORTHOLOGUE AFUA_7G00600)-RELATED"/>
    <property type="match status" value="1"/>
</dbReference>
<dbReference type="Gene3D" id="3.40.50.1820">
    <property type="entry name" value="alpha/beta hydrolase"/>
    <property type="match status" value="1"/>
</dbReference>
<dbReference type="GO" id="GO:0008239">
    <property type="term" value="F:dipeptidyl-peptidase activity"/>
    <property type="evidence" value="ECO:0007669"/>
    <property type="project" value="InterPro"/>
</dbReference>
<accession>A0A9P9EXN2</accession>
<name>A0A9P9EXN2_9HYPO</name>
<dbReference type="InterPro" id="IPR029058">
    <property type="entry name" value="AB_hydrolase_fold"/>
</dbReference>
<sequence>MGSKTECSVMTGPKIQDQFPDVVISKLTPAPEHQAYNYDGFKPGRQVLEAGHTRSTGRRPFGVRTVYDRDQAISVRDGACLYGDIFRPETSDVQPIPCILPWSPYGKTGTGPQNYDSMAPHRAGIQLNRTSGYEKFEAPDPAEWAERGYAVANVDARGAGHSEGIVAFWGNQEAEDIYDVIGWISKQLWCNGAVVMAGNSWLAIAQVNFASRMHHPALKAIAPWESLTDPYRHFVSRGGRPHIPSFHRLIGGGLAGPEGAENMIAMLEKRPMYDDYWEAKRIPVENIDNIPMYVVASYSSMLHTHGSFQTFRLAKTSKKWLRVHPYQEWYDIYRPSISDELQAFFDFYCNPAPSADAKNWETSTPRVRLSLLGFEATGSPAATVIERPETSYPLEHQELRVLYLDSDSGKLNREPLLQKATKSYEGNSLQDCLTFTATFDVYTELAGYPKAILHMSCTDHDDMDVAVQIRKINSSGKQLTHLNYPCPVPMDQIPDVNTVKTLGPQGFLRASHHVSKNGQRGPVSSLDLSKETDVFYSHRTREPIPRGKIIRLEIPIWPIGMAFAAGEGIALNISGHDMCLPETELCRLKEPEDENVGRHHLHTGGEHDSCLIIPVIKG</sequence>
<evidence type="ECO:0000313" key="3">
    <source>
        <dbReference type="EMBL" id="KAH7147174.1"/>
    </source>
</evidence>
<dbReference type="SMART" id="SM00939">
    <property type="entry name" value="PepX_C"/>
    <property type="match status" value="1"/>
</dbReference>
<dbReference type="Pfam" id="PF02129">
    <property type="entry name" value="Peptidase_S15"/>
    <property type="match status" value="1"/>
</dbReference>
<reference evidence="3" key="1">
    <citation type="journal article" date="2021" name="Nat. Commun.">
        <title>Genetic determinants of endophytism in the Arabidopsis root mycobiome.</title>
        <authorList>
            <person name="Mesny F."/>
            <person name="Miyauchi S."/>
            <person name="Thiergart T."/>
            <person name="Pickel B."/>
            <person name="Atanasova L."/>
            <person name="Karlsson M."/>
            <person name="Huettel B."/>
            <person name="Barry K.W."/>
            <person name="Haridas S."/>
            <person name="Chen C."/>
            <person name="Bauer D."/>
            <person name="Andreopoulos W."/>
            <person name="Pangilinan J."/>
            <person name="LaButti K."/>
            <person name="Riley R."/>
            <person name="Lipzen A."/>
            <person name="Clum A."/>
            <person name="Drula E."/>
            <person name="Henrissat B."/>
            <person name="Kohler A."/>
            <person name="Grigoriev I.V."/>
            <person name="Martin F.M."/>
            <person name="Hacquard S."/>
        </authorList>
    </citation>
    <scope>NUCLEOTIDE SEQUENCE</scope>
    <source>
        <strain evidence="3">MPI-CAGE-AT-0021</strain>
    </source>
</reference>
<protein>
    <submittedName>
        <fullName evidence="3">Alpha/Beta hydrolase protein</fullName>
    </submittedName>
</protein>
<comment type="caution">
    <text evidence="3">The sequence shown here is derived from an EMBL/GenBank/DDBJ whole genome shotgun (WGS) entry which is preliminary data.</text>
</comment>